<sequence>MRFLLLALLMPLQIYAQNSPGYVIKGSTNTPSKKAWIYMSRSTERSEKTDSAAFKDGRFEFKGSVTEPTAVKIYFDRKSPKAVFVIDNSKMIFKAADSLNNFSVTGSPAAMAAIEFQKMIAPAEKTYDGYLRDFWATHMNKADNDAEKIASKDRIDRAYDHINDLHLSYLKANPKSPIGIILLNKYVSRKGNMDGLSPIFIAFSSDLKNSASGKAFEARLQTALTLSIGKPALDFNVKSSEGKDVKLSDFKGKYVFLDFWASWCGPCRSEMPHVRNAYNKYKNNGFEVMAVSLDKENKRAEWLKAIEEDKTGAFSQTIDPTGDIARLYDIRSIPQNYLISPEGKIIAKDLRGKDLETFLHKQFNP</sequence>
<organism evidence="7 8">
    <name type="scientific">Pedobacter gandavensis</name>
    <dbReference type="NCBI Taxonomy" id="2679963"/>
    <lineage>
        <taxon>Bacteria</taxon>
        <taxon>Pseudomonadati</taxon>
        <taxon>Bacteroidota</taxon>
        <taxon>Sphingobacteriia</taxon>
        <taxon>Sphingobacteriales</taxon>
        <taxon>Sphingobacteriaceae</taxon>
        <taxon>Pedobacter</taxon>
    </lineage>
</organism>
<evidence type="ECO:0000259" key="6">
    <source>
        <dbReference type="PROSITE" id="PS51352"/>
    </source>
</evidence>
<evidence type="ECO:0000256" key="1">
    <source>
        <dbReference type="ARBA" id="ARBA00004196"/>
    </source>
</evidence>
<dbReference type="PANTHER" id="PTHR42852">
    <property type="entry name" value="THIOL:DISULFIDE INTERCHANGE PROTEIN DSBE"/>
    <property type="match status" value="1"/>
</dbReference>
<dbReference type="Pfam" id="PF14289">
    <property type="entry name" value="DUF4369"/>
    <property type="match status" value="1"/>
</dbReference>
<feature type="chain" id="PRO_5045910724" evidence="5">
    <location>
        <begin position="17"/>
        <end position="365"/>
    </location>
</feature>
<keyword evidence="8" id="KW-1185">Reference proteome</keyword>
<comment type="subcellular location">
    <subcellularLocation>
        <location evidence="1">Cell envelope</location>
    </subcellularLocation>
</comment>
<protein>
    <submittedName>
        <fullName evidence="7">Redoxin domain-containing protein</fullName>
    </submittedName>
</protein>
<dbReference type="Pfam" id="PF00578">
    <property type="entry name" value="AhpC-TSA"/>
    <property type="match status" value="1"/>
</dbReference>
<name>A0ABR6EQ02_9SPHI</name>
<keyword evidence="5" id="KW-0732">Signal</keyword>
<proteinExistence type="predicted"/>
<dbReference type="CDD" id="cd02966">
    <property type="entry name" value="TlpA_like_family"/>
    <property type="match status" value="1"/>
</dbReference>
<dbReference type="PROSITE" id="PS00194">
    <property type="entry name" value="THIOREDOXIN_1"/>
    <property type="match status" value="1"/>
</dbReference>
<dbReference type="InterPro" id="IPR017937">
    <property type="entry name" value="Thioredoxin_CS"/>
</dbReference>
<dbReference type="InterPro" id="IPR050553">
    <property type="entry name" value="Thioredoxin_ResA/DsbE_sf"/>
</dbReference>
<keyword evidence="2" id="KW-0201">Cytochrome c-type biogenesis</keyword>
<evidence type="ECO:0000256" key="4">
    <source>
        <dbReference type="ARBA" id="ARBA00023284"/>
    </source>
</evidence>
<reference evidence="7 8" key="1">
    <citation type="submission" date="2019-11" db="EMBL/GenBank/DDBJ databases">
        <title>Description of Pedobacter sp. LMG 31462T.</title>
        <authorList>
            <person name="Carlier A."/>
            <person name="Qi S."/>
            <person name="Vandamme P."/>
        </authorList>
    </citation>
    <scope>NUCLEOTIDE SEQUENCE [LARGE SCALE GENOMIC DNA]</scope>
    <source>
        <strain evidence="7 8">LMG 31462</strain>
    </source>
</reference>
<dbReference type="InterPro" id="IPR013766">
    <property type="entry name" value="Thioredoxin_domain"/>
</dbReference>
<evidence type="ECO:0000256" key="2">
    <source>
        <dbReference type="ARBA" id="ARBA00022748"/>
    </source>
</evidence>
<dbReference type="Gene3D" id="3.40.30.10">
    <property type="entry name" value="Glutaredoxin"/>
    <property type="match status" value="1"/>
</dbReference>
<dbReference type="PANTHER" id="PTHR42852:SF6">
    <property type="entry name" value="THIOL:DISULFIDE INTERCHANGE PROTEIN DSBE"/>
    <property type="match status" value="1"/>
</dbReference>
<dbReference type="EMBL" id="WNXC01000001">
    <property type="protein sequence ID" value="MBB2147324.1"/>
    <property type="molecule type" value="Genomic_DNA"/>
</dbReference>
<evidence type="ECO:0000313" key="7">
    <source>
        <dbReference type="EMBL" id="MBB2147324.1"/>
    </source>
</evidence>
<dbReference type="InterPro" id="IPR000866">
    <property type="entry name" value="AhpC/TSA"/>
</dbReference>
<evidence type="ECO:0000256" key="3">
    <source>
        <dbReference type="ARBA" id="ARBA00023157"/>
    </source>
</evidence>
<feature type="signal peptide" evidence="5">
    <location>
        <begin position="1"/>
        <end position="16"/>
    </location>
</feature>
<evidence type="ECO:0000256" key="5">
    <source>
        <dbReference type="SAM" id="SignalP"/>
    </source>
</evidence>
<dbReference type="InterPro" id="IPR036249">
    <property type="entry name" value="Thioredoxin-like_sf"/>
</dbReference>
<accession>A0ABR6EQ02</accession>
<gene>
    <name evidence="7" type="ORF">GM920_00230</name>
</gene>
<feature type="domain" description="Thioredoxin" evidence="6">
    <location>
        <begin position="226"/>
        <end position="365"/>
    </location>
</feature>
<dbReference type="InterPro" id="IPR025380">
    <property type="entry name" value="DUF4369"/>
</dbReference>
<keyword evidence="4" id="KW-0676">Redox-active center</keyword>
<keyword evidence="3" id="KW-1015">Disulfide bond</keyword>
<comment type="caution">
    <text evidence="7">The sequence shown here is derived from an EMBL/GenBank/DDBJ whole genome shotgun (WGS) entry which is preliminary data.</text>
</comment>
<dbReference type="Proteomes" id="UP000636110">
    <property type="component" value="Unassembled WGS sequence"/>
</dbReference>
<dbReference type="SUPFAM" id="SSF52833">
    <property type="entry name" value="Thioredoxin-like"/>
    <property type="match status" value="1"/>
</dbReference>
<dbReference type="PROSITE" id="PS51352">
    <property type="entry name" value="THIOREDOXIN_2"/>
    <property type="match status" value="1"/>
</dbReference>
<evidence type="ECO:0000313" key="8">
    <source>
        <dbReference type="Proteomes" id="UP000636110"/>
    </source>
</evidence>
<dbReference type="RefSeq" id="WP_182952606.1">
    <property type="nucleotide sequence ID" value="NZ_WNXC01000001.1"/>
</dbReference>